<dbReference type="AlphaFoldDB" id="A0A834MEH5"/>
<comment type="caution">
    <text evidence="2">The sequence shown here is derived from an EMBL/GenBank/DDBJ whole genome shotgun (WGS) entry which is preliminary data.</text>
</comment>
<evidence type="ECO:0000256" key="1">
    <source>
        <dbReference type="SAM" id="MobiDB-lite"/>
    </source>
</evidence>
<reference evidence="2" key="1">
    <citation type="submission" date="2020-08" db="EMBL/GenBank/DDBJ databases">
        <title>Genome sequencing and assembly of the red palm weevil Rhynchophorus ferrugineus.</title>
        <authorList>
            <person name="Dias G.B."/>
            <person name="Bergman C.M."/>
            <person name="Manee M."/>
        </authorList>
    </citation>
    <scope>NUCLEOTIDE SEQUENCE</scope>
    <source>
        <strain evidence="2">AA-2017</strain>
        <tissue evidence="2">Whole larva</tissue>
    </source>
</reference>
<keyword evidence="3" id="KW-1185">Reference proteome</keyword>
<feature type="compositionally biased region" description="Polar residues" evidence="1">
    <location>
        <begin position="10"/>
        <end position="19"/>
    </location>
</feature>
<feature type="region of interest" description="Disordered" evidence="1">
    <location>
        <begin position="1"/>
        <end position="35"/>
    </location>
</feature>
<sequence>MQTPPVPRLSNGSGKTTLHQPPRRRPPPPPPPSFAPPRSCPLFIFRYNVYVSPVIAPPTYYFKAFESPVPAFNLILPFSFCVSRRCASAALSCLVDFTLSGCTRRRRRVPPHFQD</sequence>
<name>A0A834MEH5_RHYFE</name>
<dbReference type="Proteomes" id="UP000625711">
    <property type="component" value="Unassembled WGS sequence"/>
</dbReference>
<accession>A0A834MEH5</accession>
<dbReference type="EMBL" id="JAACXV010000387">
    <property type="protein sequence ID" value="KAF7278791.1"/>
    <property type="molecule type" value="Genomic_DNA"/>
</dbReference>
<evidence type="ECO:0000313" key="2">
    <source>
        <dbReference type="EMBL" id="KAF7278791.1"/>
    </source>
</evidence>
<gene>
    <name evidence="2" type="ORF">GWI33_007971</name>
</gene>
<proteinExistence type="predicted"/>
<evidence type="ECO:0000313" key="3">
    <source>
        <dbReference type="Proteomes" id="UP000625711"/>
    </source>
</evidence>
<protein>
    <submittedName>
        <fullName evidence="2">Uncharacterized protein</fullName>
    </submittedName>
</protein>
<organism evidence="2 3">
    <name type="scientific">Rhynchophorus ferrugineus</name>
    <name type="common">Red palm weevil</name>
    <name type="synonym">Curculio ferrugineus</name>
    <dbReference type="NCBI Taxonomy" id="354439"/>
    <lineage>
        <taxon>Eukaryota</taxon>
        <taxon>Metazoa</taxon>
        <taxon>Ecdysozoa</taxon>
        <taxon>Arthropoda</taxon>
        <taxon>Hexapoda</taxon>
        <taxon>Insecta</taxon>
        <taxon>Pterygota</taxon>
        <taxon>Neoptera</taxon>
        <taxon>Endopterygota</taxon>
        <taxon>Coleoptera</taxon>
        <taxon>Polyphaga</taxon>
        <taxon>Cucujiformia</taxon>
        <taxon>Curculionidae</taxon>
        <taxon>Dryophthorinae</taxon>
        <taxon>Rhynchophorus</taxon>
    </lineage>
</organism>